<dbReference type="AlphaFoldDB" id="A0A815UW05"/>
<proteinExistence type="predicted"/>
<gene>
    <name evidence="2" type="ORF">GPM918_LOCUS37615</name>
    <name evidence="1" type="ORF">OVA965_LOCUS35359</name>
    <name evidence="4" type="ORF">SRO942_LOCUS38391</name>
    <name evidence="3" type="ORF">TMI583_LOCUS36322</name>
</gene>
<evidence type="ECO:0000313" key="2">
    <source>
        <dbReference type="EMBL" id="CAF1522530.1"/>
    </source>
</evidence>
<organism evidence="2 5">
    <name type="scientific">Didymodactylos carnosus</name>
    <dbReference type="NCBI Taxonomy" id="1234261"/>
    <lineage>
        <taxon>Eukaryota</taxon>
        <taxon>Metazoa</taxon>
        <taxon>Spiralia</taxon>
        <taxon>Gnathifera</taxon>
        <taxon>Rotifera</taxon>
        <taxon>Eurotatoria</taxon>
        <taxon>Bdelloidea</taxon>
        <taxon>Philodinida</taxon>
        <taxon>Philodinidae</taxon>
        <taxon>Didymodactylos</taxon>
    </lineage>
</organism>
<protein>
    <submittedName>
        <fullName evidence="2">Uncharacterized protein</fullName>
    </submittedName>
</protein>
<evidence type="ECO:0000313" key="4">
    <source>
        <dbReference type="EMBL" id="CAF4381726.1"/>
    </source>
</evidence>
<reference evidence="2" key="1">
    <citation type="submission" date="2021-02" db="EMBL/GenBank/DDBJ databases">
        <authorList>
            <person name="Nowell W R."/>
        </authorList>
    </citation>
    <scope>NUCLEOTIDE SEQUENCE</scope>
</reference>
<dbReference type="EMBL" id="CAJNOK010030739">
    <property type="protein sequence ID" value="CAF1463760.1"/>
    <property type="molecule type" value="Genomic_DNA"/>
</dbReference>
<dbReference type="Proteomes" id="UP000682733">
    <property type="component" value="Unassembled WGS sequence"/>
</dbReference>
<evidence type="ECO:0000313" key="3">
    <source>
        <dbReference type="EMBL" id="CAF4256682.1"/>
    </source>
</evidence>
<evidence type="ECO:0000313" key="5">
    <source>
        <dbReference type="Proteomes" id="UP000663829"/>
    </source>
</evidence>
<comment type="caution">
    <text evidence="2">The sequence shown here is derived from an EMBL/GenBank/DDBJ whole genome shotgun (WGS) entry which is preliminary data.</text>
</comment>
<evidence type="ECO:0000313" key="1">
    <source>
        <dbReference type="EMBL" id="CAF1463760.1"/>
    </source>
</evidence>
<dbReference type="Proteomes" id="UP000663829">
    <property type="component" value="Unassembled WGS sequence"/>
</dbReference>
<dbReference type="EMBL" id="CAJOBA010052608">
    <property type="protein sequence ID" value="CAF4256682.1"/>
    <property type="molecule type" value="Genomic_DNA"/>
</dbReference>
<name>A0A815UW05_9BILA</name>
<accession>A0A815UW05</accession>
<keyword evidence="5" id="KW-1185">Reference proteome</keyword>
<dbReference type="Proteomes" id="UP000681722">
    <property type="component" value="Unassembled WGS sequence"/>
</dbReference>
<dbReference type="EMBL" id="CAJOBC010089558">
    <property type="protein sequence ID" value="CAF4381726.1"/>
    <property type="molecule type" value="Genomic_DNA"/>
</dbReference>
<sequence length="131" mass="13847">MLVATSCMAWTVENQVGTDNIPDQLINKRSACNNDSGCTMSYSGAATTCAGSTPASITIRYSCAAGYAPSVPGCTITSRGPTRPWIITNSTGIYSYLFYSSIDYACPYKISIDINTVGHILDGPVMKPLVG</sequence>
<dbReference type="EMBL" id="CAJNOQ010023997">
    <property type="protein sequence ID" value="CAF1522530.1"/>
    <property type="molecule type" value="Genomic_DNA"/>
</dbReference>
<dbReference type="Proteomes" id="UP000677228">
    <property type="component" value="Unassembled WGS sequence"/>
</dbReference>